<evidence type="ECO:0000313" key="2">
    <source>
        <dbReference type="Proteomes" id="UP000005876"/>
    </source>
</evidence>
<reference key="2">
    <citation type="submission" date="2011-11" db="EMBL/GenBank/DDBJ databases">
        <authorList>
            <person name="Shin S.H."/>
            <person name="Kim S."/>
            <person name="Kim J.Y."/>
        </authorList>
    </citation>
    <scope>NUCLEOTIDE SEQUENCE</scope>
    <source>
        <strain>HPL-003</strain>
    </source>
</reference>
<proteinExistence type="predicted"/>
<reference evidence="2" key="1">
    <citation type="submission" date="2011-11" db="EMBL/GenBank/DDBJ databases">
        <title>Complete sequence of Paenibacillus terrae HPL-003.</title>
        <authorList>
            <person name="Shin S.H."/>
            <person name="Kim S."/>
            <person name="Kim J.Y."/>
        </authorList>
    </citation>
    <scope>NUCLEOTIDE SEQUENCE [LARGE SCALE GENOMIC DNA]</scope>
    <source>
        <strain evidence="2">HPL-003</strain>
    </source>
</reference>
<name>G7VPB0_PAETH</name>
<dbReference type="Proteomes" id="UP000005876">
    <property type="component" value="Chromosome"/>
</dbReference>
<sequence length="47" mass="5781">MPRELPRIWVSVGVNINRDREIPSRFLQFIIEELAAKIYQQMWYFLL</sequence>
<dbReference type="HOGENOM" id="CLU_3171124_0_0_9"/>
<dbReference type="EMBL" id="CP003107">
    <property type="protein sequence ID" value="AET60987.1"/>
    <property type="molecule type" value="Genomic_DNA"/>
</dbReference>
<protein>
    <submittedName>
        <fullName evidence="1">Uncharacterized protein</fullName>
    </submittedName>
</protein>
<dbReference type="AlphaFoldDB" id="G7VPB0"/>
<dbReference type="KEGG" id="pta:HPL003_21265"/>
<accession>G7VPB0</accession>
<organism evidence="1 2">
    <name type="scientific">Paenibacillus terrae (strain HPL-003)</name>
    <dbReference type="NCBI Taxonomy" id="985665"/>
    <lineage>
        <taxon>Bacteria</taxon>
        <taxon>Bacillati</taxon>
        <taxon>Bacillota</taxon>
        <taxon>Bacilli</taxon>
        <taxon>Bacillales</taxon>
        <taxon>Paenibacillaceae</taxon>
        <taxon>Paenibacillus</taxon>
    </lineage>
</organism>
<reference evidence="1 2" key="3">
    <citation type="journal article" date="2012" name="J. Bacteriol.">
        <title>Genome Sequence of Paenibacillus terrae HPL-003, a Xylanase-Producing Bacterium Isolated from Soil Found in Forest Residue.</title>
        <authorList>
            <person name="Shin S.H."/>
            <person name="Kim S."/>
            <person name="Kim J.Y."/>
            <person name="Song H.Y."/>
            <person name="Cho S.J."/>
            <person name="Kim D.R."/>
            <person name="Lee K.I."/>
            <person name="Lim H.K."/>
            <person name="Park N.J."/>
            <person name="Hwang I.T."/>
            <person name="Yang K.S."/>
        </authorList>
    </citation>
    <scope>NUCLEOTIDE SEQUENCE [LARGE SCALE GENOMIC DNA]</scope>
    <source>
        <strain evidence="1 2">HPL-003</strain>
    </source>
</reference>
<gene>
    <name evidence="1" type="ordered locus">HPL003_21265</name>
</gene>
<evidence type="ECO:0000313" key="1">
    <source>
        <dbReference type="EMBL" id="AET60987.1"/>
    </source>
</evidence>